<dbReference type="AlphaFoldDB" id="A0A914XG87"/>
<reference evidence="2" key="1">
    <citation type="submission" date="2022-11" db="UniProtKB">
        <authorList>
            <consortium name="WormBaseParasite"/>
        </authorList>
    </citation>
    <scope>IDENTIFICATION</scope>
</reference>
<organism evidence="1 2">
    <name type="scientific">Plectus sambesii</name>
    <dbReference type="NCBI Taxonomy" id="2011161"/>
    <lineage>
        <taxon>Eukaryota</taxon>
        <taxon>Metazoa</taxon>
        <taxon>Ecdysozoa</taxon>
        <taxon>Nematoda</taxon>
        <taxon>Chromadorea</taxon>
        <taxon>Plectida</taxon>
        <taxon>Plectina</taxon>
        <taxon>Plectoidea</taxon>
        <taxon>Plectidae</taxon>
        <taxon>Plectus</taxon>
    </lineage>
</organism>
<sequence>MDQIKREFHQIEDVLLPNFKRDQKFAKKDNEAINSFKIAENDLITRIRELFTKLRTFIDGAHFHRYGNNGNAAVNDAKQLYNQLCKM</sequence>
<evidence type="ECO:0000313" key="2">
    <source>
        <dbReference type="WBParaSite" id="PSAMB.scaffold8151size6556.g31037.t1"/>
    </source>
</evidence>
<dbReference type="WBParaSite" id="PSAMB.scaffold8151size6556.g31037.t1">
    <property type="protein sequence ID" value="PSAMB.scaffold8151size6556.g31037.t1"/>
    <property type="gene ID" value="PSAMB.scaffold8151size6556.g31037"/>
</dbReference>
<name>A0A914XG87_9BILA</name>
<proteinExistence type="predicted"/>
<dbReference type="Proteomes" id="UP000887566">
    <property type="component" value="Unplaced"/>
</dbReference>
<evidence type="ECO:0000313" key="1">
    <source>
        <dbReference type="Proteomes" id="UP000887566"/>
    </source>
</evidence>
<accession>A0A914XG87</accession>
<protein>
    <submittedName>
        <fullName evidence="2">Uncharacterized protein</fullName>
    </submittedName>
</protein>
<keyword evidence="1" id="KW-1185">Reference proteome</keyword>